<name>F8SY81_9CHLO</name>
<evidence type="ECO:0000256" key="1">
    <source>
        <dbReference type="SAM" id="MobiDB-lite"/>
    </source>
</evidence>
<feature type="region of interest" description="Disordered" evidence="1">
    <location>
        <begin position="49"/>
        <end position="97"/>
    </location>
</feature>
<feature type="compositionally biased region" description="Basic residues" evidence="1">
    <location>
        <begin position="117"/>
        <end position="128"/>
    </location>
</feature>
<gene>
    <name evidence="2" type="primary">orf330</name>
</gene>
<keyword evidence="2" id="KW-0540">Nuclease</keyword>
<protein>
    <submittedName>
        <fullName evidence="2">Putative site-specific DNA endonuclease</fullName>
    </submittedName>
</protein>
<evidence type="ECO:0000313" key="2">
    <source>
        <dbReference type="EMBL" id="AEH05421.1"/>
    </source>
</evidence>
<dbReference type="GO" id="GO:0004519">
    <property type="term" value="F:endonuclease activity"/>
    <property type="evidence" value="ECO:0007669"/>
    <property type="project" value="UniProtKB-KW"/>
</dbReference>
<organism evidence="2">
    <name type="scientific">Schizomeris leibleinii</name>
    <dbReference type="NCBI Taxonomy" id="104533"/>
    <lineage>
        <taxon>Eukaryota</taxon>
        <taxon>Viridiplantae</taxon>
        <taxon>Chlorophyta</taxon>
        <taxon>core chlorophytes</taxon>
        <taxon>Chlorophyceae</taxon>
        <taxon>OCC clade</taxon>
        <taxon>Chaetophorales</taxon>
        <taxon>Schizomeridaceae</taxon>
        <taxon>Schizomeris</taxon>
    </lineage>
</organism>
<sequence>MTSKGNFCRKIGLIHENLSCLINNVLNFIIHFFKHVNPVYSSNYSNGISNEIPQNSDKKKTGSVKKLDDSIEKSQNNLNEVNDSKQGNAEKPQKARKYITLPGGKRKWIRILPPKVRGKDKKPRKKGKEHGNWKHGLGKTREYDSEKYAAWKEAVLRNCNFRCLVTGKTDKLNCHHLNSWDWYEEGRYDAANGVAITVDIHKEFHAKYGSGQNTFEEFEHFLFENYNMTLNDRQYGNHEPRFTTESVSQDLQRKQQEKQADLIELINSRNHELVSGIYKKSSSVIVIRCKIHDVIHETTATNYKKSKTGMSCCGRQRQSQATAYYNTLR</sequence>
<feature type="compositionally biased region" description="Basic and acidic residues" evidence="1">
    <location>
        <begin position="56"/>
        <end position="72"/>
    </location>
</feature>
<feature type="region of interest" description="Disordered" evidence="1">
    <location>
        <begin position="117"/>
        <end position="136"/>
    </location>
</feature>
<keyword evidence="2" id="KW-0934">Plastid</keyword>
<reference evidence="2" key="2">
    <citation type="journal article" date="2011" name="Genome Biol. Evol.">
        <title>The chloroplast genome of the green alga Schizomeris leibleinii (Chlorophyceae) provides evidence for bidirectional DNA replication from a single origin in the chaetophorales.</title>
        <authorList>
            <person name="Brouard J.S."/>
            <person name="Otis C."/>
            <person name="Lemieux C."/>
            <person name="Turmel M."/>
        </authorList>
    </citation>
    <scope>NUCLEOTIDE SEQUENCE</scope>
</reference>
<dbReference type="RefSeq" id="YP_004581369.1">
    <property type="nucleotide sequence ID" value="NC_015645.1"/>
</dbReference>
<keyword evidence="2" id="KW-0150">Chloroplast</keyword>
<geneLocation type="chloroplast" evidence="2"/>
<feature type="compositionally biased region" description="Polar residues" evidence="1">
    <location>
        <begin position="73"/>
        <end position="87"/>
    </location>
</feature>
<keyword evidence="2" id="KW-0378">Hydrolase</keyword>
<accession>F8SY81</accession>
<reference evidence="2" key="1">
    <citation type="submission" date="2010-12" db="EMBL/GenBank/DDBJ databases">
        <authorList>
            <person name="Brouard J.-S."/>
            <person name="Otis C."/>
            <person name="Lemieux C."/>
            <person name="Turmel M."/>
        </authorList>
    </citation>
    <scope>NUCLEOTIDE SEQUENCE</scope>
</reference>
<dbReference type="EMBL" id="HQ700713">
    <property type="protein sequence ID" value="AEH05421.1"/>
    <property type="molecule type" value="Genomic_DNA"/>
</dbReference>
<dbReference type="GeneID" id="10751778"/>
<dbReference type="AlphaFoldDB" id="F8SY81"/>
<proteinExistence type="predicted"/>
<keyword evidence="2" id="KW-0255">Endonuclease</keyword>